<name>A0ABZ1ZBV8_STRAQ</name>
<dbReference type="Gene3D" id="3.30.200.20">
    <property type="entry name" value="Phosphorylase Kinase, domain 1"/>
    <property type="match status" value="1"/>
</dbReference>
<proteinExistence type="predicted"/>
<dbReference type="Gene3D" id="3.90.1200.10">
    <property type="match status" value="1"/>
</dbReference>
<dbReference type="InterPro" id="IPR002575">
    <property type="entry name" value="Aminoglycoside_PTrfase"/>
</dbReference>
<protein>
    <submittedName>
        <fullName evidence="2">Phosphotransferase</fullName>
    </submittedName>
</protein>
<dbReference type="Pfam" id="PF01636">
    <property type="entry name" value="APH"/>
    <property type="match status" value="1"/>
</dbReference>
<evidence type="ECO:0000259" key="1">
    <source>
        <dbReference type="Pfam" id="PF01636"/>
    </source>
</evidence>
<dbReference type="EMBL" id="CP109491">
    <property type="protein sequence ID" value="WUX36250.1"/>
    <property type="molecule type" value="Genomic_DNA"/>
</dbReference>
<organism evidence="2 3">
    <name type="scientific">Streptomyces anulatus</name>
    <name type="common">Streptomyces chrysomallus</name>
    <dbReference type="NCBI Taxonomy" id="1892"/>
    <lineage>
        <taxon>Bacteria</taxon>
        <taxon>Bacillati</taxon>
        <taxon>Actinomycetota</taxon>
        <taxon>Actinomycetes</taxon>
        <taxon>Kitasatosporales</taxon>
        <taxon>Streptomycetaceae</taxon>
        <taxon>Streptomyces</taxon>
    </lineage>
</organism>
<evidence type="ECO:0000313" key="3">
    <source>
        <dbReference type="Proteomes" id="UP001431926"/>
    </source>
</evidence>
<dbReference type="InterPro" id="IPR011009">
    <property type="entry name" value="Kinase-like_dom_sf"/>
</dbReference>
<feature type="domain" description="Aminoglycoside phosphotransferase" evidence="1">
    <location>
        <begin position="42"/>
        <end position="263"/>
    </location>
</feature>
<reference evidence="2" key="1">
    <citation type="submission" date="2022-10" db="EMBL/GenBank/DDBJ databases">
        <title>The complete genomes of actinobacterial strains from the NBC collection.</title>
        <authorList>
            <person name="Joergensen T.S."/>
            <person name="Alvarez Arevalo M."/>
            <person name="Sterndorff E.B."/>
            <person name="Faurdal D."/>
            <person name="Vuksanovic O."/>
            <person name="Mourched A.-S."/>
            <person name="Charusanti P."/>
            <person name="Shaw S."/>
            <person name="Blin K."/>
            <person name="Weber T."/>
        </authorList>
    </citation>
    <scope>NUCLEOTIDE SEQUENCE</scope>
    <source>
        <strain evidence="2">NBC_01436</strain>
    </source>
</reference>
<sequence>MTAPPTVKENPPSGLGALLGPHLRPALAACRLYTGRPTRVEACTGGNVSHVFRVTGGRGSVIVKVRGPRLARLVHIATDPALIAVEHRALTLHHHLLPDLFPKVLAFLPAAHAMVMTDVFPDGRSWREHLDQRPATAEECVRLGAALSRVHQATTGLPPLRNGDGDDRFRAEHAYGYSLRAAGHPALDEACRHLDALAGQQLILGDTCPKNLSLAAGRTAFVDLDNVHTGAPLFDLGYLLAHLVLHHIARPDHLHPLATAFLDAYRRPGPPHPWRGDGLLATVAAGILLYRLEARTVPYPPTAPPGTATRLRRQVRQLLDTGSFTVLDVLEAAEGAVTG</sequence>
<dbReference type="RefSeq" id="WP_097955095.1">
    <property type="nucleotide sequence ID" value="NZ_CP109490.1"/>
</dbReference>
<accession>A0ABZ1ZBV8</accession>
<evidence type="ECO:0000313" key="2">
    <source>
        <dbReference type="EMBL" id="WUX36250.1"/>
    </source>
</evidence>
<dbReference type="SUPFAM" id="SSF56112">
    <property type="entry name" value="Protein kinase-like (PK-like)"/>
    <property type="match status" value="1"/>
</dbReference>
<gene>
    <name evidence="2" type="ORF">OG367_08375</name>
</gene>
<keyword evidence="3" id="KW-1185">Reference proteome</keyword>
<dbReference type="Proteomes" id="UP001431926">
    <property type="component" value="Chromosome"/>
</dbReference>